<evidence type="ECO:0000313" key="3">
    <source>
        <dbReference type="EMBL" id="MBS4196844.1"/>
    </source>
</evidence>
<organism evidence="3 4">
    <name type="scientific">Lederbergia citri</name>
    <dbReference type="NCBI Taxonomy" id="2833580"/>
    <lineage>
        <taxon>Bacteria</taxon>
        <taxon>Bacillati</taxon>
        <taxon>Bacillota</taxon>
        <taxon>Bacilli</taxon>
        <taxon>Bacillales</taxon>
        <taxon>Bacillaceae</taxon>
        <taxon>Lederbergia</taxon>
    </lineage>
</organism>
<keyword evidence="1" id="KW-0472">Membrane</keyword>
<gene>
    <name evidence="3" type="ORF">KHA97_17480</name>
</gene>
<feature type="domain" description="HAAS transmembrane region" evidence="2">
    <location>
        <begin position="88"/>
        <end position="199"/>
    </location>
</feature>
<dbReference type="PANTHER" id="PTHR41307:SF1">
    <property type="entry name" value="MEMBRANE PROTEIN"/>
    <property type="match status" value="1"/>
</dbReference>
<dbReference type="SUPFAM" id="SSF158560">
    <property type="entry name" value="BH3980-like"/>
    <property type="match status" value="1"/>
</dbReference>
<feature type="transmembrane region" description="Helical" evidence="1">
    <location>
        <begin position="103"/>
        <end position="125"/>
    </location>
</feature>
<accession>A0A942TIT9</accession>
<keyword evidence="1" id="KW-1133">Transmembrane helix</keyword>
<feature type="transmembrane region" description="Helical" evidence="1">
    <location>
        <begin position="221"/>
        <end position="242"/>
    </location>
</feature>
<dbReference type="InterPro" id="IPR012963">
    <property type="entry name" value="HAAS_TM"/>
</dbReference>
<dbReference type="RefSeq" id="WP_213126058.1">
    <property type="nucleotide sequence ID" value="NZ_JAGYPG010000003.1"/>
</dbReference>
<protein>
    <recommendedName>
        <fullName evidence="2">HAAS transmembrane region domain-containing protein</fullName>
    </recommendedName>
</protein>
<dbReference type="Proteomes" id="UP000681414">
    <property type="component" value="Unassembled WGS sequence"/>
</dbReference>
<sequence>MLSNKSKRFIENLRLYLMTSGKNEREISELVEELTNHLIESEKRGKNIEEIIDCTPAEYMASLKREMKTDYRSLVKNLPIFFLGVIAYFMMGPAIKGEFELNIVQVLGFPIIATIGLVIYVVFLQRAGKNQYSNKKLFFAGMMASASVMVLFILLMVVSGIFIEPFYKASTLANWIIVAICSFIFIFGALWAKAWFPIWIPAILFIPDFLFRFSNLTDETILVISFVSFILMFILIILSLVVTERKKPKVT</sequence>
<keyword evidence="4" id="KW-1185">Reference proteome</keyword>
<evidence type="ECO:0000256" key="1">
    <source>
        <dbReference type="SAM" id="Phobius"/>
    </source>
</evidence>
<dbReference type="EMBL" id="JAGYPG010000003">
    <property type="protein sequence ID" value="MBS4196844.1"/>
    <property type="molecule type" value="Genomic_DNA"/>
</dbReference>
<keyword evidence="1" id="KW-0812">Transmembrane</keyword>
<dbReference type="Pfam" id="PF08006">
    <property type="entry name" value="HAAS_TM"/>
    <property type="match status" value="1"/>
</dbReference>
<reference evidence="3 4" key="1">
    <citation type="submission" date="2021-05" db="EMBL/GenBank/DDBJ databases">
        <title>Novel Bacillus species.</title>
        <authorList>
            <person name="Liu G."/>
        </authorList>
    </citation>
    <scope>NUCLEOTIDE SEQUENCE [LARGE SCALE GENOMIC DNA]</scope>
    <source>
        <strain evidence="4">FJAT-49780</strain>
    </source>
</reference>
<feature type="transmembrane region" description="Helical" evidence="1">
    <location>
        <begin position="137"/>
        <end position="163"/>
    </location>
</feature>
<comment type="caution">
    <text evidence="3">The sequence shown here is derived from an EMBL/GenBank/DDBJ whole genome shotgun (WGS) entry which is preliminary data.</text>
</comment>
<dbReference type="PANTHER" id="PTHR41307">
    <property type="entry name" value="MEMBRANE PROTEIN-RELATED"/>
    <property type="match status" value="1"/>
</dbReference>
<feature type="transmembrane region" description="Helical" evidence="1">
    <location>
        <begin position="198"/>
        <end position="215"/>
    </location>
</feature>
<feature type="transmembrane region" description="Helical" evidence="1">
    <location>
        <begin position="74"/>
        <end position="91"/>
    </location>
</feature>
<evidence type="ECO:0000313" key="4">
    <source>
        <dbReference type="Proteomes" id="UP000681414"/>
    </source>
</evidence>
<feature type="transmembrane region" description="Helical" evidence="1">
    <location>
        <begin position="169"/>
        <end position="191"/>
    </location>
</feature>
<name>A0A942TIT9_9BACI</name>
<evidence type="ECO:0000259" key="2">
    <source>
        <dbReference type="Pfam" id="PF08006"/>
    </source>
</evidence>
<proteinExistence type="predicted"/>
<dbReference type="AlphaFoldDB" id="A0A942TIT9"/>